<dbReference type="PANTHER" id="PTHR48235:SF1">
    <property type="entry name" value="OS01G0916700 PROTEIN"/>
    <property type="match status" value="1"/>
</dbReference>
<accession>F2EHU8</accession>
<proteinExistence type="evidence at transcript level"/>
<dbReference type="PANTHER" id="PTHR48235">
    <property type="entry name" value="OS01G0916700 PROTEIN"/>
    <property type="match status" value="1"/>
</dbReference>
<feature type="region of interest" description="Disordered" evidence="1">
    <location>
        <begin position="43"/>
        <end position="92"/>
    </location>
</feature>
<organism evidence="2">
    <name type="scientific">Hordeum vulgare subsp. vulgare</name>
    <name type="common">Domesticated barley</name>
    <dbReference type="NCBI Taxonomy" id="112509"/>
    <lineage>
        <taxon>Eukaryota</taxon>
        <taxon>Viridiplantae</taxon>
        <taxon>Streptophyta</taxon>
        <taxon>Embryophyta</taxon>
        <taxon>Tracheophyta</taxon>
        <taxon>Spermatophyta</taxon>
        <taxon>Magnoliopsida</taxon>
        <taxon>Liliopsida</taxon>
        <taxon>Poales</taxon>
        <taxon>Poaceae</taxon>
        <taxon>BOP clade</taxon>
        <taxon>Pooideae</taxon>
        <taxon>Triticodae</taxon>
        <taxon>Triticeae</taxon>
        <taxon>Hordeinae</taxon>
        <taxon>Hordeum</taxon>
    </lineage>
</organism>
<dbReference type="EMBL" id="AK375725">
    <property type="protein sequence ID" value="BAK06920.1"/>
    <property type="molecule type" value="mRNA"/>
</dbReference>
<dbReference type="EMBL" id="AK377054">
    <property type="protein sequence ID" value="BAK08248.1"/>
    <property type="molecule type" value="mRNA"/>
</dbReference>
<name>F2EHU8_HORVV</name>
<evidence type="ECO:0000256" key="1">
    <source>
        <dbReference type="SAM" id="MobiDB-lite"/>
    </source>
</evidence>
<sequence length="142" mass="16091">MDPPQPPHHHHRLHVRLDRGHHHRIHIHLRHHAAHLLPAAAPCAHHHHQHTSVPPPHPLPCPPTAAEGPLAVPQGEAAGDAEDPAPRAERGEEVYLVGQEEEWGDEEEEPVFVLTEEWAEFFAKADAKRRLAKQQQKKNRNK</sequence>
<evidence type="ECO:0000313" key="2">
    <source>
        <dbReference type="EMBL" id="BAK06920.1"/>
    </source>
</evidence>
<protein>
    <submittedName>
        <fullName evidence="2">Predicted protein</fullName>
    </submittedName>
</protein>
<dbReference type="AlphaFoldDB" id="F2EHU8"/>
<reference evidence="2" key="1">
    <citation type="journal article" date="2011" name="Plant Physiol.">
        <title>Comprehensive sequence analysis of 24,783 barley full-length cDNAs derived from 12 clone libraries.</title>
        <authorList>
            <person name="Matsumoto T."/>
            <person name="Tanaka T."/>
            <person name="Sakai H."/>
            <person name="Amano N."/>
            <person name="Kanamori H."/>
            <person name="Kurita K."/>
            <person name="Kikuta A."/>
            <person name="Kamiya K."/>
            <person name="Yamamoto M."/>
            <person name="Ikawa H."/>
            <person name="Fujii N."/>
            <person name="Hori K."/>
            <person name="Itoh T."/>
            <person name="Sato K."/>
        </authorList>
    </citation>
    <scope>NUCLEOTIDE SEQUENCE</scope>
    <source>
        <tissue evidence="2">Seed</tissue>
    </source>
</reference>
<feature type="compositionally biased region" description="Pro residues" evidence="1">
    <location>
        <begin position="53"/>
        <end position="63"/>
    </location>
</feature>